<dbReference type="STRING" id="623744.A0A553QBW1"/>
<evidence type="ECO:0000256" key="7">
    <source>
        <dbReference type="SAM" id="MobiDB-lite"/>
    </source>
</evidence>
<feature type="compositionally biased region" description="Basic and acidic residues" evidence="7">
    <location>
        <begin position="108"/>
        <end position="123"/>
    </location>
</feature>
<feature type="domain" description="FISNA" evidence="8">
    <location>
        <begin position="242"/>
        <end position="312"/>
    </location>
</feature>
<keyword evidence="5" id="KW-0547">Nucleotide-binding</keyword>
<keyword evidence="4" id="KW-0677">Repeat</keyword>
<name>A0A553QBW1_9TELE</name>
<keyword evidence="2" id="KW-0963">Cytoplasm</keyword>
<evidence type="ECO:0000313" key="9">
    <source>
        <dbReference type="EMBL" id="TRY87395.1"/>
    </source>
</evidence>
<dbReference type="GO" id="GO:0005737">
    <property type="term" value="C:cytoplasm"/>
    <property type="evidence" value="ECO:0007669"/>
    <property type="project" value="UniProtKB-SubCell"/>
</dbReference>
<dbReference type="InterPro" id="IPR029495">
    <property type="entry name" value="NACHT-assoc"/>
</dbReference>
<feature type="compositionally biased region" description="Basic and acidic residues" evidence="7">
    <location>
        <begin position="74"/>
        <end position="91"/>
    </location>
</feature>
<dbReference type="Pfam" id="PF14484">
    <property type="entry name" value="FISNA"/>
    <property type="match status" value="1"/>
</dbReference>
<evidence type="ECO:0000256" key="6">
    <source>
        <dbReference type="ARBA" id="ARBA00022840"/>
    </source>
</evidence>
<dbReference type="Pfam" id="PF17779">
    <property type="entry name" value="WHD_NOD2"/>
    <property type="match status" value="1"/>
</dbReference>
<reference evidence="9 10" key="1">
    <citation type="journal article" date="2019" name="Sci. Data">
        <title>Hybrid genome assembly and annotation of Danionella translucida.</title>
        <authorList>
            <person name="Kadobianskyi M."/>
            <person name="Schulze L."/>
            <person name="Schuelke M."/>
            <person name="Judkewitz B."/>
        </authorList>
    </citation>
    <scope>NUCLEOTIDE SEQUENCE [LARGE SCALE GENOMIC DNA]</scope>
    <source>
        <strain evidence="9 10">Bolton</strain>
    </source>
</reference>
<dbReference type="SMART" id="SM01288">
    <property type="entry name" value="FISNA"/>
    <property type="match status" value="1"/>
</dbReference>
<dbReference type="InterPro" id="IPR041267">
    <property type="entry name" value="NLRP_HD2"/>
</dbReference>
<evidence type="ECO:0000256" key="3">
    <source>
        <dbReference type="ARBA" id="ARBA00022614"/>
    </source>
</evidence>
<gene>
    <name evidence="9" type="ORF">DNTS_013882</name>
</gene>
<dbReference type="InterPro" id="IPR041075">
    <property type="entry name" value="NOD1/2_WH"/>
</dbReference>
<dbReference type="EMBL" id="SRMA01026128">
    <property type="protein sequence ID" value="TRY87395.1"/>
    <property type="molecule type" value="Genomic_DNA"/>
</dbReference>
<dbReference type="GO" id="GO:0005524">
    <property type="term" value="F:ATP binding"/>
    <property type="evidence" value="ECO:0007669"/>
    <property type="project" value="UniProtKB-KW"/>
</dbReference>
<feature type="compositionally biased region" description="Acidic residues" evidence="7">
    <location>
        <begin position="1"/>
        <end position="13"/>
    </location>
</feature>
<dbReference type="PANTHER" id="PTHR24106">
    <property type="entry name" value="NACHT, LRR AND CARD DOMAINS-CONTAINING"/>
    <property type="match status" value="1"/>
</dbReference>
<proteinExistence type="predicted"/>
<dbReference type="Pfam" id="PF17776">
    <property type="entry name" value="NLRC4_HD2"/>
    <property type="match status" value="1"/>
</dbReference>
<evidence type="ECO:0000256" key="5">
    <source>
        <dbReference type="ARBA" id="ARBA00022741"/>
    </source>
</evidence>
<accession>A0A553QBW1</accession>
<evidence type="ECO:0000313" key="10">
    <source>
        <dbReference type="Proteomes" id="UP000316079"/>
    </source>
</evidence>
<protein>
    <recommendedName>
        <fullName evidence="8">FISNA domain-containing protein</fullName>
    </recommendedName>
</protein>
<evidence type="ECO:0000259" key="8">
    <source>
        <dbReference type="SMART" id="SM01288"/>
    </source>
</evidence>
<dbReference type="Proteomes" id="UP000316079">
    <property type="component" value="Unassembled WGS sequence"/>
</dbReference>
<dbReference type="InterPro" id="IPR011029">
    <property type="entry name" value="DEATH-like_dom_sf"/>
</dbReference>
<feature type="compositionally biased region" description="Polar residues" evidence="7">
    <location>
        <begin position="58"/>
        <end position="72"/>
    </location>
</feature>
<dbReference type="AlphaFoldDB" id="A0A553QBW1"/>
<evidence type="ECO:0000256" key="4">
    <source>
        <dbReference type="ARBA" id="ARBA00022737"/>
    </source>
</evidence>
<evidence type="ECO:0000256" key="2">
    <source>
        <dbReference type="ARBA" id="ARBA00022490"/>
    </source>
</evidence>
<feature type="region of interest" description="Disordered" evidence="7">
    <location>
        <begin position="1"/>
        <end position="142"/>
    </location>
</feature>
<dbReference type="OrthoDB" id="120976at2759"/>
<dbReference type="Gene3D" id="1.10.533.10">
    <property type="entry name" value="Death Domain, Fas"/>
    <property type="match status" value="1"/>
</dbReference>
<comment type="caution">
    <text evidence="9">The sequence shown here is derived from an EMBL/GenBank/DDBJ whole genome shotgun (WGS) entry which is preliminary data.</text>
</comment>
<keyword evidence="10" id="KW-1185">Reference proteome</keyword>
<dbReference type="SUPFAM" id="SSF47986">
    <property type="entry name" value="DEATH domain"/>
    <property type="match status" value="1"/>
</dbReference>
<evidence type="ECO:0000256" key="1">
    <source>
        <dbReference type="ARBA" id="ARBA00004496"/>
    </source>
</evidence>
<organism evidence="9 10">
    <name type="scientific">Danionella cerebrum</name>
    <dbReference type="NCBI Taxonomy" id="2873325"/>
    <lineage>
        <taxon>Eukaryota</taxon>
        <taxon>Metazoa</taxon>
        <taxon>Chordata</taxon>
        <taxon>Craniata</taxon>
        <taxon>Vertebrata</taxon>
        <taxon>Euteleostomi</taxon>
        <taxon>Actinopterygii</taxon>
        <taxon>Neopterygii</taxon>
        <taxon>Teleostei</taxon>
        <taxon>Ostariophysi</taxon>
        <taxon>Cypriniformes</taxon>
        <taxon>Danionidae</taxon>
        <taxon>Danioninae</taxon>
        <taxon>Danionella</taxon>
    </lineage>
</organism>
<comment type="subcellular location">
    <subcellularLocation>
        <location evidence="1">Cytoplasm</location>
    </subcellularLocation>
</comment>
<keyword evidence="6" id="KW-0067">ATP-binding</keyword>
<sequence length="502" mass="57414">MDNSVDMEDDDDLPFGRGVSIYGSEDGDGEDVIPQRTLPFTLRYSDPVRTCEERAVSPASSYTSMKSDSLSETGEEHEQSSTVVRLERRDSSALSSDSFISDEDDVAEKDPEQSLRKKSKTENILKQQKAPAPVKPELVVDPNQKRHPAMTVDFAFKALTLCLKKLEEDLKLFKKLLWERYPERFRDPLDGFDLVDLVDKMLELCDIEVSMKIAVALLNFMNAKKLAEYLEGLCKRNEVRYELKLALKRKYEMVCEGYSTHPVPFESVYTELYISNGNEASVNIEHEFRPTIEELKESAKTDPSEYCKGLTSEELLIKLAKLAYGMLEKNEFQIKKKHWQEVGLPDSYPAMVCTSLCMEFYREEHILYTEKVCCFAHPTIQEFMAALHVFYSYKKHGKNVFEPGKRKVLKVSLADVLRSGVDKVLNAENSHFDIFLCFLLGLSVEANQDLLNNLLGITSSSSKNSHEEITHYILKKIKEGNVPEKTETLKRCIDELNPKMQL</sequence>
<keyword evidence="3" id="KW-0433">Leucine-rich repeat</keyword>
<dbReference type="InterPro" id="IPR051261">
    <property type="entry name" value="NLR"/>
</dbReference>